<dbReference type="PROSITE" id="PS00671">
    <property type="entry name" value="D_2_HYDROXYACID_DH_3"/>
    <property type="match status" value="1"/>
</dbReference>
<evidence type="ECO:0000259" key="3">
    <source>
        <dbReference type="Pfam" id="PF00389"/>
    </source>
</evidence>
<dbReference type="InterPro" id="IPR036291">
    <property type="entry name" value="NAD(P)-bd_dom_sf"/>
</dbReference>
<reference evidence="5 6" key="1">
    <citation type="journal article" date="2024" name="Nat. Commun.">
        <title>Phylogenomics reveals the evolutionary origins of lichenization in chlorophyte algae.</title>
        <authorList>
            <person name="Puginier C."/>
            <person name="Libourel C."/>
            <person name="Otte J."/>
            <person name="Skaloud P."/>
            <person name="Haon M."/>
            <person name="Grisel S."/>
            <person name="Petersen M."/>
            <person name="Berrin J.G."/>
            <person name="Delaux P.M."/>
            <person name="Dal Grande F."/>
            <person name="Keller J."/>
        </authorList>
    </citation>
    <scope>NUCLEOTIDE SEQUENCE [LARGE SCALE GENOMIC DNA]</scope>
    <source>
        <strain evidence="5 6">SAG 2043</strain>
    </source>
</reference>
<evidence type="ECO:0000259" key="4">
    <source>
        <dbReference type="Pfam" id="PF02826"/>
    </source>
</evidence>
<name>A0AAW1R9I9_9CHLO</name>
<comment type="similarity">
    <text evidence="2">Belongs to the D-isomer specific 2-hydroxyacid dehydrogenase family.</text>
</comment>
<keyword evidence="6" id="KW-1185">Reference proteome</keyword>
<keyword evidence="1 2" id="KW-0560">Oxidoreductase</keyword>
<dbReference type="InterPro" id="IPR006139">
    <property type="entry name" value="D-isomer_2_OHA_DH_cat_dom"/>
</dbReference>
<dbReference type="GO" id="GO:0051287">
    <property type="term" value="F:NAD binding"/>
    <property type="evidence" value="ECO:0007669"/>
    <property type="project" value="InterPro"/>
</dbReference>
<dbReference type="PANTHER" id="PTHR42938">
    <property type="entry name" value="FORMATE DEHYDROGENASE 1"/>
    <property type="match status" value="1"/>
</dbReference>
<evidence type="ECO:0000256" key="1">
    <source>
        <dbReference type="ARBA" id="ARBA00023002"/>
    </source>
</evidence>
<dbReference type="EMBL" id="JALJOR010000001">
    <property type="protein sequence ID" value="KAK9830334.1"/>
    <property type="molecule type" value="Genomic_DNA"/>
</dbReference>
<dbReference type="InterPro" id="IPR006140">
    <property type="entry name" value="D-isomer_DH_NAD-bd"/>
</dbReference>
<comment type="caution">
    <text evidence="5">The sequence shown here is derived from an EMBL/GenBank/DDBJ whole genome shotgun (WGS) entry which is preliminary data.</text>
</comment>
<dbReference type="InterPro" id="IPR029753">
    <property type="entry name" value="D-isomer_DH_CS"/>
</dbReference>
<dbReference type="SUPFAM" id="SSF52283">
    <property type="entry name" value="Formate/glycerate dehydrogenase catalytic domain-like"/>
    <property type="match status" value="1"/>
</dbReference>
<dbReference type="Gene3D" id="3.40.50.720">
    <property type="entry name" value="NAD(P)-binding Rossmann-like Domain"/>
    <property type="match status" value="2"/>
</dbReference>
<dbReference type="Pfam" id="PF02826">
    <property type="entry name" value="2-Hacid_dh_C"/>
    <property type="match status" value="1"/>
</dbReference>
<evidence type="ECO:0000313" key="6">
    <source>
        <dbReference type="Proteomes" id="UP001489004"/>
    </source>
</evidence>
<feature type="domain" description="D-isomer specific 2-hydroxyacid dehydrogenase catalytic" evidence="3">
    <location>
        <begin position="35"/>
        <end position="323"/>
    </location>
</feature>
<sequence length="333" mass="36077">MADKFKVLFCGEEFQWGFRFTAQQLDQEQGVQVVTCPRAQVAQEIRDAHVAVPLACGRLDAAILDQAPNLQMILQYGVGVEGVDIPAATERGIWVSNIPSTGTGNALSCAEQAIYLMLALLRDAHGMAESIQQHRLGVPLGQTLFGKTVLIVGFGNIAMELVPRLKPFGCKLTAVRRSPWAGQSPHEADLEAKGTWLDLYPMAAAADLIVLTCAQNEQTRNMVNAAFLADCKPDVRIINVARGGLLDYDAVKAALEGGRIGGLGLDVQWQEPWHPDDYVSTHPRVVLTPHVAGVTDISYRNMAKIVAKEVLQIQAGKPPTVQLNTPSTPRNAL</sequence>
<dbReference type="CDD" id="cd12175">
    <property type="entry name" value="2-Hacid_dh_11"/>
    <property type="match status" value="1"/>
</dbReference>
<gene>
    <name evidence="5" type="ORF">WJX72_011101</name>
</gene>
<organism evidence="5 6">
    <name type="scientific">[Myrmecia] bisecta</name>
    <dbReference type="NCBI Taxonomy" id="41462"/>
    <lineage>
        <taxon>Eukaryota</taxon>
        <taxon>Viridiplantae</taxon>
        <taxon>Chlorophyta</taxon>
        <taxon>core chlorophytes</taxon>
        <taxon>Trebouxiophyceae</taxon>
        <taxon>Trebouxiales</taxon>
        <taxon>Trebouxiaceae</taxon>
        <taxon>Myrmecia</taxon>
    </lineage>
</organism>
<evidence type="ECO:0000256" key="2">
    <source>
        <dbReference type="RuleBase" id="RU003719"/>
    </source>
</evidence>
<accession>A0AAW1R9I9</accession>
<dbReference type="SUPFAM" id="SSF51735">
    <property type="entry name" value="NAD(P)-binding Rossmann-fold domains"/>
    <property type="match status" value="1"/>
</dbReference>
<proteinExistence type="inferred from homology"/>
<feature type="domain" description="D-isomer specific 2-hydroxyacid dehydrogenase NAD-binding" evidence="4">
    <location>
        <begin position="115"/>
        <end position="292"/>
    </location>
</feature>
<dbReference type="PANTHER" id="PTHR42938:SF25">
    <property type="entry name" value="D-ISOMER SPECIFIC 2-HYDROXYACID DEHYDROGENASE FAMILY PROTEIN"/>
    <property type="match status" value="1"/>
</dbReference>
<dbReference type="GO" id="GO:0004617">
    <property type="term" value="F:phosphoglycerate dehydrogenase activity"/>
    <property type="evidence" value="ECO:0007669"/>
    <property type="project" value="TreeGrafter"/>
</dbReference>
<protein>
    <submittedName>
        <fullName evidence="5">Uncharacterized protein</fullName>
    </submittedName>
</protein>
<dbReference type="AlphaFoldDB" id="A0AAW1R9I9"/>
<evidence type="ECO:0000313" key="5">
    <source>
        <dbReference type="EMBL" id="KAK9830334.1"/>
    </source>
</evidence>
<dbReference type="Pfam" id="PF00389">
    <property type="entry name" value="2-Hacid_dh"/>
    <property type="match status" value="1"/>
</dbReference>
<dbReference type="Proteomes" id="UP001489004">
    <property type="component" value="Unassembled WGS sequence"/>
</dbReference>